<evidence type="ECO:0000313" key="2">
    <source>
        <dbReference type="Proteomes" id="UP001055439"/>
    </source>
</evidence>
<reference evidence="1" key="1">
    <citation type="submission" date="2022-05" db="EMBL/GenBank/DDBJ databases">
        <title>The Musa troglodytarum L. genome provides insights into the mechanism of non-climacteric behaviour and enrichment of carotenoids.</title>
        <authorList>
            <person name="Wang J."/>
        </authorList>
    </citation>
    <scope>NUCLEOTIDE SEQUENCE</scope>
    <source>
        <tissue evidence="1">Leaf</tissue>
    </source>
</reference>
<dbReference type="Proteomes" id="UP001055439">
    <property type="component" value="Chromosome 5"/>
</dbReference>
<dbReference type="EMBL" id="CP097507">
    <property type="protein sequence ID" value="URE07011.1"/>
    <property type="molecule type" value="Genomic_DNA"/>
</dbReference>
<gene>
    <name evidence="1" type="ORF">MUK42_37770</name>
</gene>
<sequence>MDSNLFYLLFLIQMPSKRLMPMLNIGKKIFNRPKAANWVAKKLRMDKLTTVWEDSFSEDLCSSLK</sequence>
<accession>A0A9E7K768</accession>
<keyword evidence="2" id="KW-1185">Reference proteome</keyword>
<dbReference type="AlphaFoldDB" id="A0A9E7K768"/>
<name>A0A9E7K768_9LILI</name>
<organism evidence="1 2">
    <name type="scientific">Musa troglodytarum</name>
    <name type="common">fe'i banana</name>
    <dbReference type="NCBI Taxonomy" id="320322"/>
    <lineage>
        <taxon>Eukaryota</taxon>
        <taxon>Viridiplantae</taxon>
        <taxon>Streptophyta</taxon>
        <taxon>Embryophyta</taxon>
        <taxon>Tracheophyta</taxon>
        <taxon>Spermatophyta</taxon>
        <taxon>Magnoliopsida</taxon>
        <taxon>Liliopsida</taxon>
        <taxon>Zingiberales</taxon>
        <taxon>Musaceae</taxon>
        <taxon>Musa</taxon>
    </lineage>
</organism>
<protein>
    <submittedName>
        <fullName evidence="1">Uncharacterized protein</fullName>
    </submittedName>
</protein>
<proteinExistence type="predicted"/>
<evidence type="ECO:0000313" key="1">
    <source>
        <dbReference type="EMBL" id="URE07011.1"/>
    </source>
</evidence>